<dbReference type="PANTHER" id="PTHR47723">
    <property type="entry name" value="OS05G0353850 PROTEIN"/>
    <property type="match status" value="1"/>
</dbReference>
<feature type="domain" description="RNase H type-1" evidence="1">
    <location>
        <begin position="117"/>
        <end position="236"/>
    </location>
</feature>
<protein>
    <recommendedName>
        <fullName evidence="1">RNase H type-1 domain-containing protein</fullName>
    </recommendedName>
</protein>
<comment type="caution">
    <text evidence="2">The sequence shown here is derived from an EMBL/GenBank/DDBJ whole genome shotgun (WGS) entry which is preliminary data.</text>
</comment>
<dbReference type="Gene3D" id="3.30.420.10">
    <property type="entry name" value="Ribonuclease H-like superfamily/Ribonuclease H"/>
    <property type="match status" value="1"/>
</dbReference>
<evidence type="ECO:0000313" key="2">
    <source>
        <dbReference type="EMBL" id="KAE8728272.1"/>
    </source>
</evidence>
<dbReference type="SUPFAM" id="SSF53098">
    <property type="entry name" value="Ribonuclease H-like"/>
    <property type="match status" value="1"/>
</dbReference>
<dbReference type="InterPro" id="IPR053151">
    <property type="entry name" value="RNase_H-like"/>
</dbReference>
<dbReference type="CDD" id="cd06222">
    <property type="entry name" value="RNase_H_like"/>
    <property type="match status" value="1"/>
</dbReference>
<dbReference type="Pfam" id="PF13456">
    <property type="entry name" value="RVT_3"/>
    <property type="match status" value="1"/>
</dbReference>
<reference evidence="2" key="1">
    <citation type="submission" date="2019-09" db="EMBL/GenBank/DDBJ databases">
        <title>Draft genome information of white flower Hibiscus syriacus.</title>
        <authorList>
            <person name="Kim Y.-M."/>
        </authorList>
    </citation>
    <scope>NUCLEOTIDE SEQUENCE [LARGE SCALE GENOMIC DNA]</scope>
    <source>
        <strain evidence="2">YM2019G1</strain>
    </source>
</reference>
<dbReference type="Proteomes" id="UP000436088">
    <property type="component" value="Unassembled WGS sequence"/>
</dbReference>
<evidence type="ECO:0000313" key="3">
    <source>
        <dbReference type="Proteomes" id="UP000436088"/>
    </source>
</evidence>
<dbReference type="GO" id="GO:0004523">
    <property type="term" value="F:RNA-DNA hybrid ribonuclease activity"/>
    <property type="evidence" value="ECO:0007669"/>
    <property type="project" value="InterPro"/>
</dbReference>
<dbReference type="InterPro" id="IPR012337">
    <property type="entry name" value="RNaseH-like_sf"/>
</dbReference>
<dbReference type="GO" id="GO:0003676">
    <property type="term" value="F:nucleic acid binding"/>
    <property type="evidence" value="ECO:0007669"/>
    <property type="project" value="InterPro"/>
</dbReference>
<dbReference type="InterPro" id="IPR036397">
    <property type="entry name" value="RNaseH_sf"/>
</dbReference>
<dbReference type="AlphaFoldDB" id="A0A6A3CL15"/>
<dbReference type="PANTHER" id="PTHR47723:SF13">
    <property type="entry name" value="PUTATIVE-RELATED"/>
    <property type="match status" value="1"/>
</dbReference>
<keyword evidence="3" id="KW-1185">Reference proteome</keyword>
<dbReference type="InterPro" id="IPR044730">
    <property type="entry name" value="RNase_H-like_dom_plant"/>
</dbReference>
<dbReference type="EMBL" id="VEPZ02000270">
    <property type="protein sequence ID" value="KAE8728272.1"/>
    <property type="molecule type" value="Genomic_DNA"/>
</dbReference>
<proteinExistence type="predicted"/>
<sequence>MTNLERVRRGLASNSLCPLCNAHPESTIHVLRDCQIVSTFWRQKLLSSHVQSFFSWDLPDWIQFNLGSKEMIEDVLCQSLAWTAHITATNPSSDAPSARCSTAIMWTPPPITWVCLNTDAIVGANTGLSCAGGVIRNREGGWLTGFNKLIGIVSPTHAELWAIYYGLQVAWDHGFESLKIQSNNLQEVHLLNDPAAANADLPIVQAISSLRNCCWMIELIWIHCEGNLVADSIAKMTPAVNYMLQVFPEAPTAIVYFLEVPHTPSLVQKYKALGFFSIKKKLTFF</sequence>
<accession>A0A6A3CL15</accession>
<dbReference type="InterPro" id="IPR002156">
    <property type="entry name" value="RNaseH_domain"/>
</dbReference>
<gene>
    <name evidence="2" type="ORF">F3Y22_tig00004630pilonHSYRG00070</name>
</gene>
<evidence type="ECO:0000259" key="1">
    <source>
        <dbReference type="Pfam" id="PF13456"/>
    </source>
</evidence>
<organism evidence="2 3">
    <name type="scientific">Hibiscus syriacus</name>
    <name type="common">Rose of Sharon</name>
    <dbReference type="NCBI Taxonomy" id="106335"/>
    <lineage>
        <taxon>Eukaryota</taxon>
        <taxon>Viridiplantae</taxon>
        <taxon>Streptophyta</taxon>
        <taxon>Embryophyta</taxon>
        <taxon>Tracheophyta</taxon>
        <taxon>Spermatophyta</taxon>
        <taxon>Magnoliopsida</taxon>
        <taxon>eudicotyledons</taxon>
        <taxon>Gunneridae</taxon>
        <taxon>Pentapetalae</taxon>
        <taxon>rosids</taxon>
        <taxon>malvids</taxon>
        <taxon>Malvales</taxon>
        <taxon>Malvaceae</taxon>
        <taxon>Malvoideae</taxon>
        <taxon>Hibiscus</taxon>
    </lineage>
</organism>
<name>A0A6A3CL15_HIBSY</name>